<dbReference type="Pfam" id="PF01494">
    <property type="entry name" value="FAD_binding_3"/>
    <property type="match status" value="2"/>
</dbReference>
<dbReference type="GeneID" id="39599871"/>
<name>A0A443HV97_BYSSP</name>
<evidence type="ECO:0000313" key="8">
    <source>
        <dbReference type="EMBL" id="RWQ95680.1"/>
    </source>
</evidence>
<feature type="domain" description="FAD-binding" evidence="7">
    <location>
        <begin position="41"/>
        <end position="229"/>
    </location>
</feature>
<dbReference type="GO" id="GO:0004497">
    <property type="term" value="F:monooxygenase activity"/>
    <property type="evidence" value="ECO:0007669"/>
    <property type="project" value="UniProtKB-KW"/>
</dbReference>
<dbReference type="EMBL" id="RCNU01000005">
    <property type="protein sequence ID" value="RWQ95680.1"/>
    <property type="molecule type" value="Genomic_DNA"/>
</dbReference>
<evidence type="ECO:0000256" key="2">
    <source>
        <dbReference type="ARBA" id="ARBA00022630"/>
    </source>
</evidence>
<evidence type="ECO:0000256" key="3">
    <source>
        <dbReference type="ARBA" id="ARBA00022827"/>
    </source>
</evidence>
<evidence type="ECO:0000259" key="7">
    <source>
        <dbReference type="Pfam" id="PF01494"/>
    </source>
</evidence>
<dbReference type="Gene3D" id="3.50.50.60">
    <property type="entry name" value="FAD/NAD(P)-binding domain"/>
    <property type="match status" value="1"/>
</dbReference>
<dbReference type="InterPro" id="IPR036188">
    <property type="entry name" value="FAD/NAD-bd_sf"/>
</dbReference>
<keyword evidence="4" id="KW-0560">Oxidoreductase</keyword>
<sequence length="462" mass="51592">MTSIPPKTKPKEKNKKKNTIPNLKPAIISLSHTMSSSSPRVLIIGAGISGLALAQGLRRRGISFTIFERDILSEPKRQNYRHKIAGPIQTKLRDLLTDEAWEEFVKNVAETALGETTVNAIDGSVIACRKGRIQKGTTVPWTVERNLLRRAMMKGIEEDIQFGMRFVRFEVRDDDYSHDHDNKDEDDEKEKKEERKGAVVAAYFQDGTIEYGTLLVGADGIRSKVRKQLLPDLKPVDTETCCIYGKTWLSHELLSRFPPQYRKWLTVIRDRTPFFHSTISGEAPIALICEPIRFFSLDRGIVRPGSIHWCLVFPQDTSGLGSMELNEALASLPAELAMEMTSDWHVSIRSLIELQDPSLTIGMRIYSADPNMEAWTPSERVTVMGDAVHVMSPCGGVGAAAALNDAYALVKIICEEGVSGTSIGKYEERMREFAKVCIQRSYEVGGKMVAVPAFEECAKVDL</sequence>
<keyword evidence="3" id="KW-0274">FAD</keyword>
<proteinExistence type="predicted"/>
<dbReference type="STRING" id="264951.A0A443HV97"/>
<dbReference type="InterPro" id="IPR002938">
    <property type="entry name" value="FAD-bd"/>
</dbReference>
<dbReference type="AlphaFoldDB" id="A0A443HV97"/>
<evidence type="ECO:0000256" key="4">
    <source>
        <dbReference type="ARBA" id="ARBA00023002"/>
    </source>
</evidence>
<feature type="domain" description="FAD-binding" evidence="7">
    <location>
        <begin position="378"/>
        <end position="440"/>
    </location>
</feature>
<dbReference type="VEuPathDB" id="FungiDB:C8Q69DRAFT_466970"/>
<keyword evidence="2" id="KW-0285">Flavoprotein</keyword>
<gene>
    <name evidence="8" type="ORF">C8Q69DRAFT_466970</name>
</gene>
<evidence type="ECO:0000256" key="5">
    <source>
        <dbReference type="ARBA" id="ARBA00023033"/>
    </source>
</evidence>
<evidence type="ECO:0000256" key="6">
    <source>
        <dbReference type="SAM" id="MobiDB-lite"/>
    </source>
</evidence>
<protein>
    <recommendedName>
        <fullName evidence="7">FAD-binding domain-containing protein</fullName>
    </recommendedName>
</protein>
<reference evidence="8 9" key="1">
    <citation type="journal article" date="2018" name="Front. Microbiol.">
        <title>Genomic and genetic insights into a cosmopolitan fungus, Paecilomyces variotii (Eurotiales).</title>
        <authorList>
            <person name="Urquhart A.S."/>
            <person name="Mondo S.J."/>
            <person name="Makela M.R."/>
            <person name="Hane J.K."/>
            <person name="Wiebenga A."/>
            <person name="He G."/>
            <person name="Mihaltcheva S."/>
            <person name="Pangilinan J."/>
            <person name="Lipzen A."/>
            <person name="Barry K."/>
            <person name="de Vries R.P."/>
            <person name="Grigoriev I.V."/>
            <person name="Idnurm A."/>
        </authorList>
    </citation>
    <scope>NUCLEOTIDE SEQUENCE [LARGE SCALE GENOMIC DNA]</scope>
    <source>
        <strain evidence="8 9">CBS 101075</strain>
    </source>
</reference>
<dbReference type="PANTHER" id="PTHR47178">
    <property type="entry name" value="MONOOXYGENASE, FAD-BINDING"/>
    <property type="match status" value="1"/>
</dbReference>
<evidence type="ECO:0000313" key="9">
    <source>
        <dbReference type="Proteomes" id="UP000283841"/>
    </source>
</evidence>
<dbReference type="PANTHER" id="PTHR47178:SF5">
    <property type="entry name" value="FAD-BINDING DOMAIN-CONTAINING PROTEIN"/>
    <property type="match status" value="1"/>
</dbReference>
<comment type="caution">
    <text evidence="8">The sequence shown here is derived from an EMBL/GenBank/DDBJ whole genome shotgun (WGS) entry which is preliminary data.</text>
</comment>
<comment type="cofactor">
    <cofactor evidence="1">
        <name>FAD</name>
        <dbReference type="ChEBI" id="CHEBI:57692"/>
    </cofactor>
</comment>
<feature type="compositionally biased region" description="Basic residues" evidence="6">
    <location>
        <begin position="8"/>
        <end position="18"/>
    </location>
</feature>
<keyword evidence="9" id="KW-1185">Reference proteome</keyword>
<keyword evidence="5" id="KW-0503">Monooxygenase</keyword>
<organism evidence="8 9">
    <name type="scientific">Byssochlamys spectabilis</name>
    <name type="common">Paecilomyces variotii</name>
    <dbReference type="NCBI Taxonomy" id="264951"/>
    <lineage>
        <taxon>Eukaryota</taxon>
        <taxon>Fungi</taxon>
        <taxon>Dikarya</taxon>
        <taxon>Ascomycota</taxon>
        <taxon>Pezizomycotina</taxon>
        <taxon>Eurotiomycetes</taxon>
        <taxon>Eurotiomycetidae</taxon>
        <taxon>Eurotiales</taxon>
        <taxon>Thermoascaceae</taxon>
        <taxon>Paecilomyces</taxon>
    </lineage>
</organism>
<dbReference type="PRINTS" id="PR00420">
    <property type="entry name" value="RNGMNOXGNASE"/>
</dbReference>
<feature type="region of interest" description="Disordered" evidence="6">
    <location>
        <begin position="1"/>
        <end position="20"/>
    </location>
</feature>
<dbReference type="RefSeq" id="XP_028485325.1">
    <property type="nucleotide sequence ID" value="XM_028630594.1"/>
</dbReference>
<accession>A0A443HV97</accession>
<evidence type="ECO:0000256" key="1">
    <source>
        <dbReference type="ARBA" id="ARBA00001974"/>
    </source>
</evidence>
<dbReference type="GO" id="GO:0071949">
    <property type="term" value="F:FAD binding"/>
    <property type="evidence" value="ECO:0007669"/>
    <property type="project" value="InterPro"/>
</dbReference>
<dbReference type="SUPFAM" id="SSF51905">
    <property type="entry name" value="FAD/NAD(P)-binding domain"/>
    <property type="match status" value="1"/>
</dbReference>
<dbReference type="Proteomes" id="UP000283841">
    <property type="component" value="Unassembled WGS sequence"/>
</dbReference>